<gene>
    <name evidence="11" type="ORF">L798_13612</name>
</gene>
<feature type="transmembrane region" description="Helical" evidence="10">
    <location>
        <begin position="78"/>
        <end position="100"/>
    </location>
</feature>
<dbReference type="Proteomes" id="UP000027135">
    <property type="component" value="Unassembled WGS sequence"/>
</dbReference>
<dbReference type="GO" id="GO:0007165">
    <property type="term" value="P:signal transduction"/>
    <property type="evidence" value="ECO:0007669"/>
    <property type="project" value="UniProtKB-KW"/>
</dbReference>
<evidence type="ECO:0000256" key="7">
    <source>
        <dbReference type="ARBA" id="ARBA00023136"/>
    </source>
</evidence>
<keyword evidence="6 10" id="KW-1133">Transmembrane helix</keyword>
<dbReference type="EMBL" id="KK853055">
    <property type="protein sequence ID" value="KDR11959.1"/>
    <property type="molecule type" value="Genomic_DNA"/>
</dbReference>
<evidence type="ECO:0000256" key="8">
    <source>
        <dbReference type="ARBA" id="ARBA00023170"/>
    </source>
</evidence>
<dbReference type="Pfam" id="PF02949">
    <property type="entry name" value="7tm_6"/>
    <property type="match status" value="1"/>
</dbReference>
<comment type="similarity">
    <text evidence="10">Belongs to the insect chemoreceptor superfamily. Heteromeric odorant receptor channel (TC 1.A.69) family.</text>
</comment>
<dbReference type="AlphaFoldDB" id="A0A067QR66"/>
<keyword evidence="4 10" id="KW-0812">Transmembrane</keyword>
<keyword evidence="3 10" id="KW-0716">Sensory transduction</keyword>
<evidence type="ECO:0000256" key="9">
    <source>
        <dbReference type="ARBA" id="ARBA00023224"/>
    </source>
</evidence>
<feature type="transmembrane region" description="Helical" evidence="10">
    <location>
        <begin position="380"/>
        <end position="401"/>
    </location>
</feature>
<name>A0A067QR66_ZOONE</name>
<evidence type="ECO:0000256" key="2">
    <source>
        <dbReference type="ARBA" id="ARBA00022475"/>
    </source>
</evidence>
<dbReference type="GO" id="GO:0005886">
    <property type="term" value="C:plasma membrane"/>
    <property type="evidence" value="ECO:0007669"/>
    <property type="project" value="UniProtKB-SubCell"/>
</dbReference>
<dbReference type="FunCoup" id="A0A067QR66">
    <property type="interactions" value="80"/>
</dbReference>
<keyword evidence="12" id="KW-1185">Reference proteome</keyword>
<feature type="transmembrane region" description="Helical" evidence="10">
    <location>
        <begin position="140"/>
        <end position="160"/>
    </location>
</feature>
<evidence type="ECO:0000256" key="3">
    <source>
        <dbReference type="ARBA" id="ARBA00022606"/>
    </source>
</evidence>
<comment type="caution">
    <text evidence="10">Lacks conserved residue(s) required for the propagation of feature annotation.</text>
</comment>
<dbReference type="GO" id="GO:0005549">
    <property type="term" value="F:odorant binding"/>
    <property type="evidence" value="ECO:0007669"/>
    <property type="project" value="InterPro"/>
</dbReference>
<dbReference type="InterPro" id="IPR004117">
    <property type="entry name" value="7tm6_olfct_rcpt"/>
</dbReference>
<evidence type="ECO:0000256" key="6">
    <source>
        <dbReference type="ARBA" id="ARBA00022989"/>
    </source>
</evidence>
<comment type="subcellular location">
    <subcellularLocation>
        <location evidence="1 10">Cell membrane</location>
        <topology evidence="1 10">Multi-pass membrane protein</topology>
    </subcellularLocation>
</comment>
<dbReference type="InParanoid" id="A0A067QR66"/>
<dbReference type="PANTHER" id="PTHR21137:SF35">
    <property type="entry name" value="ODORANT RECEPTOR 19A-RELATED"/>
    <property type="match status" value="1"/>
</dbReference>
<evidence type="ECO:0000256" key="5">
    <source>
        <dbReference type="ARBA" id="ARBA00022725"/>
    </source>
</evidence>
<proteinExistence type="inferred from homology"/>
<evidence type="ECO:0000313" key="12">
    <source>
        <dbReference type="Proteomes" id="UP000027135"/>
    </source>
</evidence>
<evidence type="ECO:0000313" key="11">
    <source>
        <dbReference type="EMBL" id="KDR11959.1"/>
    </source>
</evidence>
<organism evidence="11 12">
    <name type="scientific">Zootermopsis nevadensis</name>
    <name type="common">Dampwood termite</name>
    <dbReference type="NCBI Taxonomy" id="136037"/>
    <lineage>
        <taxon>Eukaryota</taxon>
        <taxon>Metazoa</taxon>
        <taxon>Ecdysozoa</taxon>
        <taxon>Arthropoda</taxon>
        <taxon>Hexapoda</taxon>
        <taxon>Insecta</taxon>
        <taxon>Pterygota</taxon>
        <taxon>Neoptera</taxon>
        <taxon>Polyneoptera</taxon>
        <taxon>Dictyoptera</taxon>
        <taxon>Blattodea</taxon>
        <taxon>Blattoidea</taxon>
        <taxon>Termitoidae</taxon>
        <taxon>Termopsidae</taxon>
        <taxon>Zootermopsis</taxon>
    </lineage>
</organism>
<keyword evidence="9 10" id="KW-0807">Transducer</keyword>
<keyword evidence="7 10" id="KW-0472">Membrane</keyword>
<keyword evidence="5 10" id="KW-0552">Olfaction</keyword>
<accession>A0A067QR66</accession>
<feature type="transmembrane region" description="Helical" evidence="10">
    <location>
        <begin position="52"/>
        <end position="72"/>
    </location>
</feature>
<protein>
    <recommendedName>
        <fullName evidence="10">Odorant receptor</fullName>
    </recommendedName>
</protein>
<dbReference type="GO" id="GO:0004984">
    <property type="term" value="F:olfactory receptor activity"/>
    <property type="evidence" value="ECO:0007669"/>
    <property type="project" value="InterPro"/>
</dbReference>
<feature type="transmembrane region" description="Helical" evidence="10">
    <location>
        <begin position="353"/>
        <end position="374"/>
    </location>
</feature>
<evidence type="ECO:0000256" key="10">
    <source>
        <dbReference type="RuleBase" id="RU351113"/>
    </source>
</evidence>
<keyword evidence="2" id="KW-1003">Cell membrane</keyword>
<sequence length="478" mass="54962">MENQTSPSKKIHERLDLMALNMKLLRNVGIIPSETTSPSSWKWKLNRFGHSLFFLVYISVLMLQLLSFYFYWGNMEIIVENIGTTSGLAACVFTALYVMVNWEEFCTMVHELETNSIFSAEMVRANNKQMEIIRTSKRSAIIITWITIASVTALCVSFDMTPMIRLFFSKSGHENSENIERINVNFEYSVLIMWLPGDLVEDYWYWHLYTIQAAICFVSFAYISAVMPFILTITVYTETQFKIVSSSLIEIDERYKVGDTDTEFPKAEISSEFIGSTREVNNDNTRPLRLIGMREQNTIKESDGPNTFPESGGFYGLAATELALDQDDATNHLVECIKLHQAVIKFSNYSNSVTSPIFFIYFIAATLVIVTHTFKLSLSVSLKYCCTLLFCLTQIFVYCHVGERVKTESLAVGDAAYSCHWYKRTNRFKRHILLILVRAQKPLYFSAGALWKLTMEFFSQVMNTSYTFYTLLSRVNEI</sequence>
<reference evidence="11 12" key="1">
    <citation type="journal article" date="2014" name="Nat. Commun.">
        <title>Molecular traces of alternative social organization in a termite genome.</title>
        <authorList>
            <person name="Terrapon N."/>
            <person name="Li C."/>
            <person name="Robertson H.M."/>
            <person name="Ji L."/>
            <person name="Meng X."/>
            <person name="Booth W."/>
            <person name="Chen Z."/>
            <person name="Childers C.P."/>
            <person name="Glastad K.M."/>
            <person name="Gokhale K."/>
            <person name="Gowin J."/>
            <person name="Gronenberg W."/>
            <person name="Hermansen R.A."/>
            <person name="Hu H."/>
            <person name="Hunt B.G."/>
            <person name="Huylmans A.K."/>
            <person name="Khalil S.M."/>
            <person name="Mitchell R.D."/>
            <person name="Munoz-Torres M.C."/>
            <person name="Mustard J.A."/>
            <person name="Pan H."/>
            <person name="Reese J.T."/>
            <person name="Scharf M.E."/>
            <person name="Sun F."/>
            <person name="Vogel H."/>
            <person name="Xiao J."/>
            <person name="Yang W."/>
            <person name="Yang Z."/>
            <person name="Yang Z."/>
            <person name="Zhou J."/>
            <person name="Zhu J."/>
            <person name="Brent C.S."/>
            <person name="Elsik C.G."/>
            <person name="Goodisman M.A."/>
            <person name="Liberles D.A."/>
            <person name="Roe R.M."/>
            <person name="Vargo E.L."/>
            <person name="Vilcinskas A."/>
            <person name="Wang J."/>
            <person name="Bornberg-Bauer E."/>
            <person name="Korb J."/>
            <person name="Zhang G."/>
            <person name="Liebig J."/>
        </authorList>
    </citation>
    <scope>NUCLEOTIDE SEQUENCE [LARGE SCALE GENOMIC DNA]</scope>
    <source>
        <tissue evidence="11">Whole organism</tissue>
    </source>
</reference>
<evidence type="ECO:0000256" key="1">
    <source>
        <dbReference type="ARBA" id="ARBA00004651"/>
    </source>
</evidence>
<dbReference type="PANTHER" id="PTHR21137">
    <property type="entry name" value="ODORANT RECEPTOR"/>
    <property type="match status" value="1"/>
</dbReference>
<evidence type="ECO:0000256" key="4">
    <source>
        <dbReference type="ARBA" id="ARBA00022692"/>
    </source>
</evidence>
<feature type="transmembrane region" description="Helical" evidence="10">
    <location>
        <begin position="203"/>
        <end position="236"/>
    </location>
</feature>
<keyword evidence="8 10" id="KW-0675">Receptor</keyword>